<comment type="caution">
    <text evidence="1">The sequence shown here is derived from an EMBL/GenBank/DDBJ whole genome shotgun (WGS) entry which is preliminary data.</text>
</comment>
<accession>R0EDX6</accession>
<protein>
    <submittedName>
        <fullName evidence="1">Uncharacterized protein</fullName>
    </submittedName>
</protein>
<keyword evidence="2" id="KW-1185">Reference proteome</keyword>
<dbReference type="EMBL" id="APMP01000036">
    <property type="protein sequence ID" value="ENZ80254.1"/>
    <property type="molecule type" value="Genomic_DNA"/>
</dbReference>
<dbReference type="STRING" id="1292034.OR37_03824"/>
<proteinExistence type="predicted"/>
<dbReference type="AlphaFoldDB" id="R0EDX6"/>
<dbReference type="RefSeq" id="WP_004623932.1">
    <property type="nucleotide sequence ID" value="NZ_APMP01000036.1"/>
</dbReference>
<organism evidence="1 2">
    <name type="scientific">Caulobacter vibrioides OR37</name>
    <dbReference type="NCBI Taxonomy" id="1292034"/>
    <lineage>
        <taxon>Bacteria</taxon>
        <taxon>Pseudomonadati</taxon>
        <taxon>Pseudomonadota</taxon>
        <taxon>Alphaproteobacteria</taxon>
        <taxon>Caulobacterales</taxon>
        <taxon>Caulobacteraceae</taxon>
        <taxon>Caulobacter</taxon>
    </lineage>
</organism>
<dbReference type="Proteomes" id="UP000013063">
    <property type="component" value="Unassembled WGS sequence"/>
</dbReference>
<gene>
    <name evidence="1" type="ORF">OR37_03824</name>
</gene>
<evidence type="ECO:0000313" key="1">
    <source>
        <dbReference type="EMBL" id="ENZ80254.1"/>
    </source>
</evidence>
<evidence type="ECO:0000313" key="2">
    <source>
        <dbReference type="Proteomes" id="UP000013063"/>
    </source>
</evidence>
<sequence precursor="true">MHSTFAFAAFATTGLAVVAAMSCAVSMWNMINTQIKTVPIRTGQNRRKQR</sequence>
<name>R0EDX6_CAUVI</name>
<reference evidence="1 2" key="1">
    <citation type="journal article" date="2013" name="Genome Announc.">
        <title>Draft Genome Sequence for Caulobacter sp. Strain OR37, a Bacterium Tolerant to Heavy Metals.</title>
        <authorList>
            <person name="Utturkar S.M."/>
            <person name="Bollmann A."/>
            <person name="Brzoska R.M."/>
            <person name="Klingeman D.M."/>
            <person name="Epstein S.E."/>
            <person name="Palumbo A.V."/>
            <person name="Brown S.D."/>
        </authorList>
    </citation>
    <scope>NUCLEOTIDE SEQUENCE [LARGE SCALE GENOMIC DNA]</scope>
    <source>
        <strain evidence="1 2">OR37</strain>
    </source>
</reference>
<dbReference type="PATRIC" id="fig|1292034.3.peg.3796"/>